<name>A0A4Y2W893_ARAVE</name>
<dbReference type="OrthoDB" id="6435537at2759"/>
<feature type="non-terminal residue" evidence="2">
    <location>
        <position position="40"/>
    </location>
</feature>
<gene>
    <name evidence="2" type="ORF">AVEN_151907_1</name>
    <name evidence="3" type="ORF">AVEN_202628_1</name>
    <name evidence="4" type="ORF">AVEN_245523_1</name>
    <name evidence="5" type="ORF">AVEN_90227_1</name>
</gene>
<sequence>MADTQQVDAPPETKDEAKEKPVIKPLSAIAHRMFHPPKLE</sequence>
<evidence type="ECO:0000313" key="5">
    <source>
        <dbReference type="EMBL" id="GBO35299.1"/>
    </source>
</evidence>
<proteinExistence type="predicted"/>
<protein>
    <submittedName>
        <fullName evidence="2">Uncharacterized protein</fullName>
    </submittedName>
</protein>
<accession>A0A4Y2W893</accession>
<reference evidence="2 6" key="1">
    <citation type="journal article" date="2019" name="Sci. Rep.">
        <title>Orb-weaving spider Araneus ventricosus genome elucidates the spidroin gene catalogue.</title>
        <authorList>
            <person name="Kono N."/>
            <person name="Nakamura H."/>
            <person name="Ohtoshi R."/>
            <person name="Moran D.A.P."/>
            <person name="Shinohara A."/>
            <person name="Yoshida Y."/>
            <person name="Fujiwara M."/>
            <person name="Mori M."/>
            <person name="Tomita M."/>
            <person name="Arakawa K."/>
        </authorList>
    </citation>
    <scope>NUCLEOTIDE SEQUENCE [LARGE SCALE GENOMIC DNA]</scope>
</reference>
<evidence type="ECO:0000313" key="2">
    <source>
        <dbReference type="EMBL" id="GBO33232.1"/>
    </source>
</evidence>
<organism evidence="2 6">
    <name type="scientific">Araneus ventricosus</name>
    <name type="common">Orbweaver spider</name>
    <name type="synonym">Epeira ventricosa</name>
    <dbReference type="NCBI Taxonomy" id="182803"/>
    <lineage>
        <taxon>Eukaryota</taxon>
        <taxon>Metazoa</taxon>
        <taxon>Ecdysozoa</taxon>
        <taxon>Arthropoda</taxon>
        <taxon>Chelicerata</taxon>
        <taxon>Arachnida</taxon>
        <taxon>Araneae</taxon>
        <taxon>Araneomorphae</taxon>
        <taxon>Entelegynae</taxon>
        <taxon>Araneoidea</taxon>
        <taxon>Araneidae</taxon>
        <taxon>Araneus</taxon>
    </lineage>
</organism>
<dbReference type="Proteomes" id="UP000499080">
    <property type="component" value="Unassembled WGS sequence"/>
</dbReference>
<dbReference type="EMBL" id="BGPR01059259">
    <property type="protein sequence ID" value="GBO35299.1"/>
    <property type="molecule type" value="Genomic_DNA"/>
</dbReference>
<feature type="compositionally biased region" description="Basic and acidic residues" evidence="1">
    <location>
        <begin position="11"/>
        <end position="22"/>
    </location>
</feature>
<evidence type="ECO:0000313" key="4">
    <source>
        <dbReference type="EMBL" id="GBO35296.1"/>
    </source>
</evidence>
<dbReference type="EMBL" id="BGPR01056771">
    <property type="protein sequence ID" value="GBO33234.1"/>
    <property type="molecule type" value="Genomic_DNA"/>
</dbReference>
<dbReference type="AlphaFoldDB" id="A0A4Y2W893"/>
<dbReference type="EMBL" id="BGPR01056769">
    <property type="protein sequence ID" value="GBO33232.1"/>
    <property type="molecule type" value="Genomic_DNA"/>
</dbReference>
<keyword evidence="6" id="KW-1185">Reference proteome</keyword>
<dbReference type="EMBL" id="BGPR01059256">
    <property type="protein sequence ID" value="GBO35296.1"/>
    <property type="molecule type" value="Genomic_DNA"/>
</dbReference>
<evidence type="ECO:0000313" key="6">
    <source>
        <dbReference type="Proteomes" id="UP000499080"/>
    </source>
</evidence>
<comment type="caution">
    <text evidence="2">The sequence shown here is derived from an EMBL/GenBank/DDBJ whole genome shotgun (WGS) entry which is preliminary data.</text>
</comment>
<evidence type="ECO:0000313" key="3">
    <source>
        <dbReference type="EMBL" id="GBO33234.1"/>
    </source>
</evidence>
<feature type="region of interest" description="Disordered" evidence="1">
    <location>
        <begin position="1"/>
        <end position="40"/>
    </location>
</feature>
<evidence type="ECO:0000256" key="1">
    <source>
        <dbReference type="SAM" id="MobiDB-lite"/>
    </source>
</evidence>